<accession>A0A6G1EG53</accession>
<name>A0A6G1EG53_9ORYZ</name>
<feature type="compositionally biased region" description="Basic and acidic residues" evidence="1">
    <location>
        <begin position="78"/>
        <end position="87"/>
    </location>
</feature>
<gene>
    <name evidence="2" type="ORF">E2562_006707</name>
</gene>
<feature type="region of interest" description="Disordered" evidence="1">
    <location>
        <begin position="30"/>
        <end position="129"/>
    </location>
</feature>
<evidence type="ECO:0000313" key="2">
    <source>
        <dbReference type="EMBL" id="KAF0923739.1"/>
    </source>
</evidence>
<comment type="caution">
    <text evidence="2">The sequence shown here is derived from an EMBL/GenBank/DDBJ whole genome shotgun (WGS) entry which is preliminary data.</text>
</comment>
<dbReference type="Proteomes" id="UP000479710">
    <property type="component" value="Unassembled WGS sequence"/>
</dbReference>
<organism evidence="2 3">
    <name type="scientific">Oryza meyeriana var. granulata</name>
    <dbReference type="NCBI Taxonomy" id="110450"/>
    <lineage>
        <taxon>Eukaryota</taxon>
        <taxon>Viridiplantae</taxon>
        <taxon>Streptophyta</taxon>
        <taxon>Embryophyta</taxon>
        <taxon>Tracheophyta</taxon>
        <taxon>Spermatophyta</taxon>
        <taxon>Magnoliopsida</taxon>
        <taxon>Liliopsida</taxon>
        <taxon>Poales</taxon>
        <taxon>Poaceae</taxon>
        <taxon>BOP clade</taxon>
        <taxon>Oryzoideae</taxon>
        <taxon>Oryzeae</taxon>
        <taxon>Oryzinae</taxon>
        <taxon>Oryza</taxon>
        <taxon>Oryza meyeriana</taxon>
    </lineage>
</organism>
<proteinExistence type="predicted"/>
<keyword evidence="3" id="KW-1185">Reference proteome</keyword>
<reference evidence="2 3" key="1">
    <citation type="submission" date="2019-11" db="EMBL/GenBank/DDBJ databases">
        <title>Whole genome sequence of Oryza granulata.</title>
        <authorList>
            <person name="Li W."/>
        </authorList>
    </citation>
    <scope>NUCLEOTIDE SEQUENCE [LARGE SCALE GENOMIC DNA]</scope>
    <source>
        <strain evidence="3">cv. Menghai</strain>
        <tissue evidence="2">Leaf</tissue>
    </source>
</reference>
<evidence type="ECO:0000256" key="1">
    <source>
        <dbReference type="SAM" id="MobiDB-lite"/>
    </source>
</evidence>
<dbReference type="AlphaFoldDB" id="A0A6G1EG53"/>
<dbReference type="EMBL" id="SPHZ02000003">
    <property type="protein sequence ID" value="KAF0923739.1"/>
    <property type="molecule type" value="Genomic_DNA"/>
</dbReference>
<evidence type="ECO:0000313" key="3">
    <source>
        <dbReference type="Proteomes" id="UP000479710"/>
    </source>
</evidence>
<sequence length="129" mass="13685">MGGANPLLQVDAELTSGALAAQEKAVLDEEAGLTAWPSAGPRGRPPCATAEGPSREGAQAQRAVATSSPEGPQNPRAGTERGNEPSPRRRNGSPLRAQPPTNSWRVLGPKWPSYSEKPKPRRLSCSWRP</sequence>
<protein>
    <submittedName>
        <fullName evidence="2">Uncharacterized protein</fullName>
    </submittedName>
</protein>